<evidence type="ECO:0000313" key="2">
    <source>
        <dbReference type="Proteomes" id="UP000005631"/>
    </source>
</evidence>
<evidence type="ECO:0008006" key="3">
    <source>
        <dbReference type="Google" id="ProtNLM"/>
    </source>
</evidence>
<dbReference type="PANTHER" id="PTHR33706">
    <property type="entry name" value="MORN VARIANT REPEAT PROTEIN"/>
    <property type="match status" value="1"/>
</dbReference>
<dbReference type="SUPFAM" id="SSF82185">
    <property type="entry name" value="Histone H3 K4-specific methyltransferase SET7/9 N-terminal domain"/>
    <property type="match status" value="4"/>
</dbReference>
<dbReference type="Pfam" id="PF07661">
    <property type="entry name" value="MORN_2"/>
    <property type="match status" value="6"/>
</dbReference>
<dbReference type="Gene3D" id="3.90.930.1">
    <property type="match status" value="2"/>
</dbReference>
<dbReference type="KEGG" id="oho:Oweho_2308"/>
<proteinExistence type="predicted"/>
<reference evidence="1 2" key="1">
    <citation type="journal article" date="2012" name="Stand. Genomic Sci.">
        <title>Genome sequence of the orange-pigmented seawater bacterium Owenweeksia hongkongensis type strain (UST20020801(T)).</title>
        <authorList>
            <person name="Riedel T."/>
            <person name="Held B."/>
            <person name="Nolan M."/>
            <person name="Lucas S."/>
            <person name="Lapidus A."/>
            <person name="Tice H."/>
            <person name="Del Rio T.G."/>
            <person name="Cheng J.F."/>
            <person name="Han C."/>
            <person name="Tapia R."/>
            <person name="Goodwin L.A."/>
            <person name="Pitluck S."/>
            <person name="Liolios K."/>
            <person name="Mavromatis K."/>
            <person name="Pagani I."/>
            <person name="Ivanova N."/>
            <person name="Mikhailova N."/>
            <person name="Pati A."/>
            <person name="Chen A."/>
            <person name="Palaniappan K."/>
            <person name="Rohde M."/>
            <person name="Tindall B.J."/>
            <person name="Detter J.C."/>
            <person name="Goker M."/>
            <person name="Woyke T."/>
            <person name="Bristow J."/>
            <person name="Eisen J.A."/>
            <person name="Markowitz V."/>
            <person name="Hugenholtz P."/>
            <person name="Klenk H.P."/>
            <person name="Kyrpides N.C."/>
        </authorList>
    </citation>
    <scope>NUCLEOTIDE SEQUENCE</scope>
    <source>
        <strain evidence="2">DSM 17368 / JCM 12287 / NRRL B-23963</strain>
    </source>
</reference>
<dbReference type="OrthoDB" id="9785122at2"/>
<dbReference type="InterPro" id="IPR011652">
    <property type="entry name" value="MORN_2"/>
</dbReference>
<dbReference type="RefSeq" id="WP_014202629.1">
    <property type="nucleotide sequence ID" value="NC_016599.1"/>
</dbReference>
<dbReference type="HOGENOM" id="CLU_037602_5_2_10"/>
<dbReference type="EMBL" id="CP003156">
    <property type="protein sequence ID" value="AEV33280.1"/>
    <property type="molecule type" value="Genomic_DNA"/>
</dbReference>
<accession>G8R5K6</accession>
<dbReference type="AlphaFoldDB" id="G8R5K6"/>
<keyword evidence="2" id="KW-1185">Reference proteome</keyword>
<organism evidence="1 2">
    <name type="scientific">Owenweeksia hongkongensis (strain DSM 17368 / CIP 108786 / JCM 12287 / NRRL B-23963 / UST20020801)</name>
    <dbReference type="NCBI Taxonomy" id="926562"/>
    <lineage>
        <taxon>Bacteria</taxon>
        <taxon>Pseudomonadati</taxon>
        <taxon>Bacteroidota</taxon>
        <taxon>Flavobacteriia</taxon>
        <taxon>Flavobacteriales</taxon>
        <taxon>Owenweeksiaceae</taxon>
        <taxon>Owenweeksia</taxon>
    </lineage>
</organism>
<dbReference type="Proteomes" id="UP000005631">
    <property type="component" value="Chromosome"/>
</dbReference>
<dbReference type="PATRIC" id="fig|926562.3.peg.2325"/>
<dbReference type="PROSITE" id="PS51257">
    <property type="entry name" value="PROKAR_LIPOPROTEIN"/>
    <property type="match status" value="1"/>
</dbReference>
<gene>
    <name evidence="1" type="ordered locus">Oweho_2308</name>
</gene>
<dbReference type="Gene3D" id="2.20.110.10">
    <property type="entry name" value="Histone H3 K4-specific methyltransferase SET7/9 N-terminal domain"/>
    <property type="match status" value="3"/>
</dbReference>
<dbReference type="STRING" id="926562.Oweho_2308"/>
<dbReference type="eggNOG" id="COG2849">
    <property type="taxonomic scope" value="Bacteria"/>
</dbReference>
<protein>
    <recommendedName>
        <fullName evidence="3">MORN repeat protein</fullName>
    </recommendedName>
</protein>
<evidence type="ECO:0000313" key="1">
    <source>
        <dbReference type="EMBL" id="AEV33280.1"/>
    </source>
</evidence>
<dbReference type="PANTHER" id="PTHR33706:SF1">
    <property type="entry name" value="TPR REPEAT PROTEIN"/>
    <property type="match status" value="1"/>
</dbReference>
<name>G8R5K6_OWEHD</name>
<sequence length="530" mass="62218">MLLRVPLTLALVMSCLHSFSQTDKNDSLQFTTYYYETGGKSSEGYLRDDKPDGYWKSFYRNGNIKAEGNRKNYMLDGPWIFYNEDGAKTVEINYSENKKNGLRKTFREGKVTKEENFEEDQLQGFTREYYFPTGELKQETPFEDGKSKGAGYEYNKEGLVITLLTYKGGVLTKKQRINRKDQQEQKQGIWMTFFKNKAVDNEGPYVNDLKHGYWKYYQPNGNLKRVEKWVMGVLQENAQETVKIEIRREINPQTGKLSFKGSYRDGVAEGVHRNYDENGEVISSKIYHNGKVLFEGIVDEEGRRQGPWKEYYETGELKSEGRYKDNLKISKWVYYYRDETVEQTGSYMNGLPDGIWTWTYPNGQTWREEEYVMGEEDGPSIEYNDTGAVIAKGNYIEGFKDGPWVFEQNDHREEGSYFEGERKGKWKFYYLATDKLSFEGEYENGLENGMHIYYYPDGKVKRRGNYSGGIKDGIWEYFSETGARTITIEYENGEEVKYNGDKIKYGKRLERALEQETQEREEREKERDNS</sequence>